<feature type="region of interest" description="Disordered" evidence="1">
    <location>
        <begin position="389"/>
        <end position="451"/>
    </location>
</feature>
<proteinExistence type="predicted"/>
<dbReference type="GO" id="GO:0019005">
    <property type="term" value="C:SCF ubiquitin ligase complex"/>
    <property type="evidence" value="ECO:0007669"/>
    <property type="project" value="TreeGrafter"/>
</dbReference>
<dbReference type="SMART" id="SM00166">
    <property type="entry name" value="UBX"/>
    <property type="match status" value="1"/>
</dbReference>
<feature type="region of interest" description="Disordered" evidence="1">
    <location>
        <begin position="320"/>
        <end position="360"/>
    </location>
</feature>
<dbReference type="GO" id="GO:0031146">
    <property type="term" value="P:SCF-dependent proteasomal ubiquitin-dependent protein catabolic process"/>
    <property type="evidence" value="ECO:0007669"/>
    <property type="project" value="TreeGrafter"/>
</dbReference>
<dbReference type="InterPro" id="IPR032675">
    <property type="entry name" value="LRR_dom_sf"/>
</dbReference>
<dbReference type="SUPFAM" id="SSF54236">
    <property type="entry name" value="Ubiquitin-like"/>
    <property type="match status" value="1"/>
</dbReference>
<dbReference type="SMART" id="SM00367">
    <property type="entry name" value="LRR_CC"/>
    <property type="match status" value="6"/>
</dbReference>
<evidence type="ECO:0000313" key="5">
    <source>
        <dbReference type="Proteomes" id="UP000243308"/>
    </source>
</evidence>
<dbReference type="Proteomes" id="UP000243308">
    <property type="component" value="Unassembled WGS sequence"/>
</dbReference>
<dbReference type="AlphaFoldDB" id="A0A086TKK7"/>
<feature type="compositionally biased region" description="Polar residues" evidence="1">
    <location>
        <begin position="420"/>
        <end position="430"/>
    </location>
</feature>
<feature type="compositionally biased region" description="Low complexity" evidence="1">
    <location>
        <begin position="197"/>
        <end position="216"/>
    </location>
</feature>
<evidence type="ECO:0000259" key="2">
    <source>
        <dbReference type="PROSITE" id="PS50030"/>
    </source>
</evidence>
<feature type="compositionally biased region" description="Basic and acidic residues" evidence="1">
    <location>
        <begin position="173"/>
        <end position="186"/>
    </location>
</feature>
<evidence type="ECO:0000259" key="3">
    <source>
        <dbReference type="PROSITE" id="PS50033"/>
    </source>
</evidence>
<dbReference type="InterPro" id="IPR029071">
    <property type="entry name" value="Ubiquitin-like_domsf"/>
</dbReference>
<feature type="compositionally biased region" description="Polar residues" evidence="1">
    <location>
        <begin position="330"/>
        <end position="340"/>
    </location>
</feature>
<dbReference type="OrthoDB" id="120976at2759"/>
<feature type="domain" description="UBA" evidence="2">
    <location>
        <begin position="1"/>
        <end position="40"/>
    </location>
</feature>
<feature type="domain" description="UBX" evidence="3">
    <location>
        <begin position="222"/>
        <end position="301"/>
    </location>
</feature>
<dbReference type="InterPro" id="IPR009060">
    <property type="entry name" value="UBA-like_sf"/>
</dbReference>
<dbReference type="SUPFAM" id="SSF52047">
    <property type="entry name" value="RNI-like"/>
    <property type="match status" value="2"/>
</dbReference>
<dbReference type="Gene3D" id="1.10.8.10">
    <property type="entry name" value="DNA helicase RuvA subunit, C-terminal domain"/>
    <property type="match status" value="1"/>
</dbReference>
<accession>A0A086TKK7</accession>
<dbReference type="InterPro" id="IPR001012">
    <property type="entry name" value="UBX_dom"/>
</dbReference>
<dbReference type="PANTHER" id="PTHR13318:SF190">
    <property type="entry name" value="PARTNER OF PAIRED, ISOFORM B"/>
    <property type="match status" value="1"/>
</dbReference>
<feature type="compositionally biased region" description="Low complexity" evidence="1">
    <location>
        <begin position="320"/>
        <end position="329"/>
    </location>
</feature>
<dbReference type="CDD" id="cd01767">
    <property type="entry name" value="UBX"/>
    <property type="match status" value="1"/>
</dbReference>
<reference evidence="4 5" key="1">
    <citation type="submission" date="2011-02" db="EMBL/GenBank/DDBJ databases">
        <title>The Genome Sequence of Mortierella verticillata NRRL 6337.</title>
        <authorList>
            <consortium name="The Broad Institute Genome Sequencing Platform"/>
            <person name="Russ C."/>
            <person name="Cuomo C."/>
            <person name="Burger G."/>
            <person name="Gray M.W."/>
            <person name="Holland P.W.H."/>
            <person name="King N."/>
            <person name="Lang F.B.F."/>
            <person name="Roger A.J."/>
            <person name="Ruiz-Trillo I."/>
            <person name="Young S.K."/>
            <person name="Zeng Q."/>
            <person name="Gargeya S."/>
            <person name="Alvarado L."/>
            <person name="Berlin A."/>
            <person name="Chapman S.B."/>
            <person name="Chen Z."/>
            <person name="Freedman E."/>
            <person name="Gellesch M."/>
            <person name="Goldberg J."/>
            <person name="Griggs A."/>
            <person name="Gujja S."/>
            <person name="Heilman E."/>
            <person name="Heiman D."/>
            <person name="Howarth C."/>
            <person name="Mehta T."/>
            <person name="Neiman D."/>
            <person name="Pearson M."/>
            <person name="Roberts A."/>
            <person name="Saif S."/>
            <person name="Shea T."/>
            <person name="Shenoy N."/>
            <person name="Sisk P."/>
            <person name="Stolte C."/>
            <person name="Sykes S."/>
            <person name="White J."/>
            <person name="Yandava C."/>
            <person name="Haas B."/>
            <person name="Nusbaum C."/>
            <person name="Birren B."/>
        </authorList>
    </citation>
    <scope>NUCLEOTIDE SEQUENCE [LARGE SCALE GENOMIC DNA]</scope>
    <source>
        <strain evidence="4 5">NRRL 6337</strain>
    </source>
</reference>
<sequence length="958" mass="104657">MNSDLRASLLELGFNLSQARAAVAAGNTTLEAAAEWIFTYNDSISQQQGAGNRSIPAANTRRLGSVADDDAMDVDLQRALAESTMPLPSPPPSTLAVHASDMQDDILGEPVKKVKINIVRAPQPSQVIAPLPVHSRHNEEEKMAQNATRVAEATKISIEAKKLRMETRLARERALAAAKEDREKQKLRQNPTPTVNQPAQNTVPAPVPAQVPAQAPSSTGGSSLSNATVQLRLKNGSVIKRVFVSTTTLKDLFDLVRAEDRNIGSSDISLIQPFPRREFTAVESTLTLAEGGLCPSCSLNVFVQTPIPAPQPIALITPTTTTPGAWLTPEGTSAPNQPETGQEEGPMDVDDEEEPDQADEEDWLDAVDAHEGGEDDEDGEDEMMHALPVQFNPGHHGMPGRGRGRGRGGMPFSGAGHSLSGGSESTTVAASASGDAATPPEELTAEEADSQRRQRFLEAMENRAKTQEQDQSRTILSPSKHLKPKEIPSLRSRCAYEVAVMLTRSDAATVKHLKTMGANVGSQVAETIVQELIKLKQLDQLSFKRLKQCPVVNMVLDGYSRSTDSLMYTIGRSQAQSLTCLSLKECTFLTDKGFENLERFEWLEYLDMSHCRITDKTLDYVLNLENLATLHLSATKVTSAGLARVIAESTWKYGLHTLDLSYCQGIAGASVLVNLQELSNLRTLKLNNTRAFDSSPVRVPDSRAFARLLHIDLARTPINGHDLIALASTFRPLESLNLTECVNVPIAALEHCAEHLKSLQYFNFPNREHDLLTVLPSSSKLPLTHLDLTGFVFVGDEAILNLASATSLQMLSLSGTKLTDIGSSVLVHMLSLRELVLDRTDIGDKSMEYIRDLGRIEVLSLNRCRRLTTVGVLTLGRSSFFKLRLKRLNLGYNQYIHDEALTAFTVCNGLVTLNLEHTDVSEQKALLLQNSLPCLTQLRIQGVTNGAVYEENPKPTFQ</sequence>
<feature type="compositionally biased region" description="Acidic residues" evidence="1">
    <location>
        <begin position="341"/>
        <end position="360"/>
    </location>
</feature>
<evidence type="ECO:0000256" key="1">
    <source>
        <dbReference type="SAM" id="MobiDB-lite"/>
    </source>
</evidence>
<dbReference type="Pfam" id="PF25372">
    <property type="entry name" value="DUF7885"/>
    <property type="match status" value="2"/>
</dbReference>
<organism evidence="4 5">
    <name type="scientific">Podila verticillata NRRL 6337</name>
    <dbReference type="NCBI Taxonomy" id="1069443"/>
    <lineage>
        <taxon>Eukaryota</taxon>
        <taxon>Fungi</taxon>
        <taxon>Fungi incertae sedis</taxon>
        <taxon>Mucoromycota</taxon>
        <taxon>Mortierellomycotina</taxon>
        <taxon>Mortierellomycetes</taxon>
        <taxon>Mortierellales</taxon>
        <taxon>Mortierellaceae</taxon>
        <taxon>Podila</taxon>
    </lineage>
</organism>
<gene>
    <name evidence="4" type="ORF">MVEG_11693</name>
</gene>
<evidence type="ECO:0008006" key="6">
    <source>
        <dbReference type="Google" id="ProtNLM"/>
    </source>
</evidence>
<dbReference type="PROSITE" id="PS50033">
    <property type="entry name" value="UBX"/>
    <property type="match status" value="1"/>
</dbReference>
<dbReference type="Pfam" id="PF00789">
    <property type="entry name" value="UBX"/>
    <property type="match status" value="1"/>
</dbReference>
<name>A0A086TKK7_9FUNG</name>
<dbReference type="EMBL" id="KN042432">
    <property type="protein sequence ID" value="KFH62484.1"/>
    <property type="molecule type" value="Genomic_DNA"/>
</dbReference>
<dbReference type="InterPro" id="IPR015940">
    <property type="entry name" value="UBA"/>
</dbReference>
<keyword evidence="5" id="KW-1185">Reference proteome</keyword>
<feature type="region of interest" description="Disordered" evidence="1">
    <location>
        <begin position="462"/>
        <end position="481"/>
    </location>
</feature>
<dbReference type="Gene3D" id="3.80.10.10">
    <property type="entry name" value="Ribonuclease Inhibitor"/>
    <property type="match status" value="4"/>
</dbReference>
<feature type="compositionally biased region" description="Gly residues" evidence="1">
    <location>
        <begin position="397"/>
        <end position="411"/>
    </location>
</feature>
<dbReference type="InterPro" id="IPR006553">
    <property type="entry name" value="Leu-rich_rpt_Cys-con_subtyp"/>
</dbReference>
<dbReference type="SUPFAM" id="SSF46934">
    <property type="entry name" value="UBA-like"/>
    <property type="match status" value="1"/>
</dbReference>
<dbReference type="Gene3D" id="3.10.20.90">
    <property type="entry name" value="Phosphatidylinositol 3-kinase Catalytic Subunit, Chain A, domain 1"/>
    <property type="match status" value="1"/>
</dbReference>
<feature type="region of interest" description="Disordered" evidence="1">
    <location>
        <begin position="173"/>
        <end position="223"/>
    </location>
</feature>
<dbReference type="InterPro" id="IPR057207">
    <property type="entry name" value="FBXL15_LRR"/>
</dbReference>
<dbReference type="PANTHER" id="PTHR13318">
    <property type="entry name" value="PARTNER OF PAIRED, ISOFORM B-RELATED"/>
    <property type="match status" value="1"/>
</dbReference>
<dbReference type="PROSITE" id="PS50030">
    <property type="entry name" value="UBA"/>
    <property type="match status" value="1"/>
</dbReference>
<evidence type="ECO:0000313" key="4">
    <source>
        <dbReference type="EMBL" id="KFH62484.1"/>
    </source>
</evidence>
<feature type="compositionally biased region" description="Basic and acidic residues" evidence="1">
    <location>
        <begin position="462"/>
        <end position="471"/>
    </location>
</feature>
<protein>
    <recommendedName>
        <fullName evidence="6">UBX domain-containing protein</fullName>
    </recommendedName>
</protein>